<dbReference type="EnsemblFungi" id="EJT70957">
    <property type="protein sequence ID" value="EJT70957"/>
    <property type="gene ID" value="GGTG_11980"/>
</dbReference>
<gene>
    <name evidence="2" type="primary">20352438</name>
    <name evidence="1" type="ORF">GGTG_11980</name>
</gene>
<name>J3PEP9_GAET3</name>
<dbReference type="Proteomes" id="UP000006039">
    <property type="component" value="Unassembled WGS sequence"/>
</dbReference>
<reference evidence="2" key="5">
    <citation type="submission" date="2018-04" db="UniProtKB">
        <authorList>
            <consortium name="EnsemblFungi"/>
        </authorList>
    </citation>
    <scope>IDENTIFICATION</scope>
    <source>
        <strain evidence="2">R3-111a-1</strain>
    </source>
</reference>
<dbReference type="AlphaFoldDB" id="J3PEP9"/>
<keyword evidence="3" id="KW-1185">Reference proteome</keyword>
<evidence type="ECO:0000313" key="2">
    <source>
        <dbReference type="EnsemblFungi" id="EJT70957"/>
    </source>
</evidence>
<reference evidence="1" key="2">
    <citation type="submission" date="2010-07" db="EMBL/GenBank/DDBJ databases">
        <authorList>
            <consortium name="The Broad Institute Genome Sequencing Platform"/>
            <consortium name="Broad Institute Genome Sequencing Center for Infectious Disease"/>
            <person name="Ma L.-J."/>
            <person name="Dead R."/>
            <person name="Young S."/>
            <person name="Zeng Q."/>
            <person name="Koehrsen M."/>
            <person name="Alvarado L."/>
            <person name="Berlin A."/>
            <person name="Chapman S.B."/>
            <person name="Chen Z."/>
            <person name="Freedman E."/>
            <person name="Gellesch M."/>
            <person name="Goldberg J."/>
            <person name="Griggs A."/>
            <person name="Gujja S."/>
            <person name="Heilman E.R."/>
            <person name="Heiman D."/>
            <person name="Hepburn T."/>
            <person name="Howarth C."/>
            <person name="Jen D."/>
            <person name="Larson L."/>
            <person name="Mehta T."/>
            <person name="Neiman D."/>
            <person name="Pearson M."/>
            <person name="Roberts A."/>
            <person name="Saif S."/>
            <person name="Shea T."/>
            <person name="Shenoy N."/>
            <person name="Sisk P."/>
            <person name="Stolte C."/>
            <person name="Sykes S."/>
            <person name="Walk T."/>
            <person name="White J."/>
            <person name="Yandava C."/>
            <person name="Haas B."/>
            <person name="Nusbaum C."/>
            <person name="Birren B."/>
        </authorList>
    </citation>
    <scope>NUCLEOTIDE SEQUENCE</scope>
    <source>
        <strain evidence="1">R3-111a-1</strain>
    </source>
</reference>
<reference evidence="2" key="4">
    <citation type="journal article" date="2015" name="G3 (Bethesda)">
        <title>Genome sequences of three phytopathogenic species of the Magnaporthaceae family of fungi.</title>
        <authorList>
            <person name="Okagaki L.H."/>
            <person name="Nunes C.C."/>
            <person name="Sailsbery J."/>
            <person name="Clay B."/>
            <person name="Brown D."/>
            <person name="John T."/>
            <person name="Oh Y."/>
            <person name="Young N."/>
            <person name="Fitzgerald M."/>
            <person name="Haas B.J."/>
            <person name="Zeng Q."/>
            <person name="Young S."/>
            <person name="Adiconis X."/>
            <person name="Fan L."/>
            <person name="Levin J.Z."/>
            <person name="Mitchell T.K."/>
            <person name="Okubara P.A."/>
            <person name="Farman M.L."/>
            <person name="Kohn L.M."/>
            <person name="Birren B."/>
            <person name="Ma L.-J."/>
            <person name="Dean R.A."/>
        </authorList>
    </citation>
    <scope>NUCLEOTIDE SEQUENCE</scope>
    <source>
        <strain evidence="2">R3-111a-1</strain>
    </source>
</reference>
<reference evidence="3" key="1">
    <citation type="submission" date="2010-07" db="EMBL/GenBank/DDBJ databases">
        <title>The genome sequence of Gaeumannomyces graminis var. tritici strain R3-111a-1.</title>
        <authorList>
            <consortium name="The Broad Institute Genome Sequencing Platform"/>
            <person name="Ma L.-J."/>
            <person name="Dead R."/>
            <person name="Young S."/>
            <person name="Zeng Q."/>
            <person name="Koehrsen M."/>
            <person name="Alvarado L."/>
            <person name="Berlin A."/>
            <person name="Chapman S.B."/>
            <person name="Chen Z."/>
            <person name="Freedman E."/>
            <person name="Gellesch M."/>
            <person name="Goldberg J."/>
            <person name="Griggs A."/>
            <person name="Gujja S."/>
            <person name="Heilman E.R."/>
            <person name="Heiman D."/>
            <person name="Hepburn T."/>
            <person name="Howarth C."/>
            <person name="Jen D."/>
            <person name="Larson L."/>
            <person name="Mehta T."/>
            <person name="Neiman D."/>
            <person name="Pearson M."/>
            <person name="Roberts A."/>
            <person name="Saif S."/>
            <person name="Shea T."/>
            <person name="Shenoy N."/>
            <person name="Sisk P."/>
            <person name="Stolte C."/>
            <person name="Sykes S."/>
            <person name="Walk T."/>
            <person name="White J."/>
            <person name="Yandava C."/>
            <person name="Haas B."/>
            <person name="Nusbaum C."/>
            <person name="Birren B."/>
        </authorList>
    </citation>
    <scope>NUCLEOTIDE SEQUENCE [LARGE SCALE GENOMIC DNA]</scope>
    <source>
        <strain evidence="3">R3-111a-1</strain>
    </source>
</reference>
<dbReference type="VEuPathDB" id="FungiDB:GGTG_11980"/>
<proteinExistence type="predicted"/>
<evidence type="ECO:0000313" key="1">
    <source>
        <dbReference type="EMBL" id="EJT70957.1"/>
    </source>
</evidence>
<dbReference type="EMBL" id="GL385401">
    <property type="protein sequence ID" value="EJT70957.1"/>
    <property type="molecule type" value="Genomic_DNA"/>
</dbReference>
<reference evidence="1" key="3">
    <citation type="submission" date="2010-09" db="EMBL/GenBank/DDBJ databases">
        <title>Annotation of Gaeumannomyces graminis var. tritici R3-111a-1.</title>
        <authorList>
            <consortium name="The Broad Institute Genome Sequencing Platform"/>
            <person name="Ma L.-J."/>
            <person name="Dead R."/>
            <person name="Young S.K."/>
            <person name="Zeng Q."/>
            <person name="Gargeya S."/>
            <person name="Fitzgerald M."/>
            <person name="Haas B."/>
            <person name="Abouelleil A."/>
            <person name="Alvarado L."/>
            <person name="Arachchi H.M."/>
            <person name="Berlin A."/>
            <person name="Brown A."/>
            <person name="Chapman S.B."/>
            <person name="Chen Z."/>
            <person name="Dunbar C."/>
            <person name="Freedman E."/>
            <person name="Gearin G."/>
            <person name="Gellesch M."/>
            <person name="Goldberg J."/>
            <person name="Griggs A."/>
            <person name="Gujja S."/>
            <person name="Heiman D."/>
            <person name="Howarth C."/>
            <person name="Larson L."/>
            <person name="Lui A."/>
            <person name="MacDonald P.J.P."/>
            <person name="Mehta T."/>
            <person name="Montmayeur A."/>
            <person name="Murphy C."/>
            <person name="Neiman D."/>
            <person name="Pearson M."/>
            <person name="Priest M."/>
            <person name="Roberts A."/>
            <person name="Saif S."/>
            <person name="Shea T."/>
            <person name="Shenoy N."/>
            <person name="Sisk P."/>
            <person name="Stolte C."/>
            <person name="Sykes S."/>
            <person name="Yandava C."/>
            <person name="Wortman J."/>
            <person name="Nusbaum C."/>
            <person name="Birren B."/>
        </authorList>
    </citation>
    <scope>NUCLEOTIDE SEQUENCE</scope>
    <source>
        <strain evidence="1">R3-111a-1</strain>
    </source>
</reference>
<sequence length="169" mass="18560">MPPTQFNQRPLPSTLIKSRRTVYMEAGDLMLAEPGLSLDSAPGVARHLLESHTRPENKKATSLAGEMSMLSQDVGRASKGRLHSSTANRLTSVPLEPQHHFAVEARTPDCASNRAPPPTMFEMRSRGNIHVGRAAIGCALDWVPTRRMPVLCLPLQTPFANQCHHGHFP</sequence>
<evidence type="ECO:0000313" key="3">
    <source>
        <dbReference type="Proteomes" id="UP000006039"/>
    </source>
</evidence>
<dbReference type="HOGENOM" id="CLU_1578620_0_0_1"/>
<dbReference type="RefSeq" id="XP_009228135.1">
    <property type="nucleotide sequence ID" value="XM_009229871.1"/>
</dbReference>
<organism evidence="1">
    <name type="scientific">Gaeumannomyces tritici (strain R3-111a-1)</name>
    <name type="common">Wheat and barley take-all root rot fungus</name>
    <name type="synonym">Gaeumannomyces graminis var. tritici</name>
    <dbReference type="NCBI Taxonomy" id="644352"/>
    <lineage>
        <taxon>Eukaryota</taxon>
        <taxon>Fungi</taxon>
        <taxon>Dikarya</taxon>
        <taxon>Ascomycota</taxon>
        <taxon>Pezizomycotina</taxon>
        <taxon>Sordariomycetes</taxon>
        <taxon>Sordariomycetidae</taxon>
        <taxon>Magnaporthales</taxon>
        <taxon>Magnaporthaceae</taxon>
        <taxon>Gaeumannomyces</taxon>
    </lineage>
</organism>
<protein>
    <submittedName>
        <fullName evidence="1 2">Uncharacterized protein</fullName>
    </submittedName>
</protein>
<accession>J3PEP9</accession>
<dbReference type="GeneID" id="20352438"/>